<dbReference type="EMBL" id="CP133721">
    <property type="protein sequence ID" value="WMW77074.1"/>
    <property type="molecule type" value="Genomic_DNA"/>
</dbReference>
<dbReference type="InterPro" id="IPR024294">
    <property type="entry name" value="DUF3810"/>
</dbReference>
<sequence>MKKRFILPVFLLIQILLVQVLACFPEVVEANYSNGMYSIISSLERLLLGWFPFSIGDLCYMLLLFLIAKWWWKNRIGFFKNWKQHLLKVLSFVSVLYFLFHLLWGLNYYRIPLHKKMQLKSTYSFTQLERFTHKMVQQTNALQTALTQDAATKVQYDYTENEMYAKAILGYEAMPQTVKLPRYTHTSVKSSLFSYPLSYMGFGGYLNPFTNEAQVNSLKPKYTSPITICHEMAHQLGYASENECNFIGFMAAWHHKDLYFKYSASTFAVTYCLYHLELMKKGSSKRYKNQLNEGVLQNFNENKLFWQQHQTIINDFFAYFYDHFLKMNKQKDGMESYSKFMSLLLNYEEKYSIVLYAH</sequence>
<keyword evidence="3" id="KW-1185">Reference proteome</keyword>
<keyword evidence="1" id="KW-0812">Transmembrane</keyword>
<protein>
    <submittedName>
        <fullName evidence="2">DUF3810 domain-containing protein</fullName>
    </submittedName>
</protein>
<feature type="transmembrane region" description="Helical" evidence="1">
    <location>
        <begin position="46"/>
        <end position="68"/>
    </location>
</feature>
<name>A0ABY9R8J2_9FLAO</name>
<evidence type="ECO:0000256" key="1">
    <source>
        <dbReference type="SAM" id="Phobius"/>
    </source>
</evidence>
<dbReference type="Pfam" id="PF12725">
    <property type="entry name" value="DUF3810"/>
    <property type="match status" value="1"/>
</dbReference>
<dbReference type="Proteomes" id="UP001180481">
    <property type="component" value="Chromosome"/>
</dbReference>
<organism evidence="2 3">
    <name type="scientific">Flavobacterium nakdongensis</name>
    <dbReference type="NCBI Taxonomy" id="3073563"/>
    <lineage>
        <taxon>Bacteria</taxon>
        <taxon>Pseudomonadati</taxon>
        <taxon>Bacteroidota</taxon>
        <taxon>Flavobacteriia</taxon>
        <taxon>Flavobacteriales</taxon>
        <taxon>Flavobacteriaceae</taxon>
        <taxon>Flavobacterium</taxon>
    </lineage>
</organism>
<accession>A0ABY9R8J2</accession>
<evidence type="ECO:0000313" key="2">
    <source>
        <dbReference type="EMBL" id="WMW77074.1"/>
    </source>
</evidence>
<proteinExistence type="predicted"/>
<evidence type="ECO:0000313" key="3">
    <source>
        <dbReference type="Proteomes" id="UP001180481"/>
    </source>
</evidence>
<feature type="transmembrane region" description="Helical" evidence="1">
    <location>
        <begin position="89"/>
        <end position="109"/>
    </location>
</feature>
<keyword evidence="1" id="KW-1133">Transmembrane helix</keyword>
<dbReference type="RefSeq" id="WP_309531458.1">
    <property type="nucleotide sequence ID" value="NZ_CP133721.1"/>
</dbReference>
<gene>
    <name evidence="2" type="ORF">RF683_06130</name>
</gene>
<reference evidence="2" key="1">
    <citation type="submission" date="2023-09" db="EMBL/GenBank/DDBJ databases">
        <title>Flavobacterium sp. 20NA77.7 isolated from freshwater.</title>
        <authorList>
            <person name="Le V."/>
            <person name="Ko S.-R."/>
            <person name="Ahn C.-Y."/>
            <person name="Oh H.-M."/>
        </authorList>
    </citation>
    <scope>NUCLEOTIDE SEQUENCE</scope>
    <source>
        <strain evidence="2">20NA77.7</strain>
    </source>
</reference>
<keyword evidence="1" id="KW-0472">Membrane</keyword>